<organism evidence="2 3">
    <name type="scientific">Ceratodon purpureus</name>
    <name type="common">Fire moss</name>
    <name type="synonym">Dicranum purpureum</name>
    <dbReference type="NCBI Taxonomy" id="3225"/>
    <lineage>
        <taxon>Eukaryota</taxon>
        <taxon>Viridiplantae</taxon>
        <taxon>Streptophyta</taxon>
        <taxon>Embryophyta</taxon>
        <taxon>Bryophyta</taxon>
        <taxon>Bryophytina</taxon>
        <taxon>Bryopsida</taxon>
        <taxon>Dicranidae</taxon>
        <taxon>Pseudoditrichales</taxon>
        <taxon>Ditrichaceae</taxon>
        <taxon>Ceratodon</taxon>
    </lineage>
</organism>
<keyword evidence="1" id="KW-0732">Signal</keyword>
<keyword evidence="3" id="KW-1185">Reference proteome</keyword>
<dbReference type="Proteomes" id="UP000822688">
    <property type="component" value="Chromosome 12"/>
</dbReference>
<protein>
    <submittedName>
        <fullName evidence="2">Uncharacterized protein</fullName>
    </submittedName>
</protein>
<feature type="signal peptide" evidence="1">
    <location>
        <begin position="1"/>
        <end position="21"/>
    </location>
</feature>
<sequence length="157" mass="17004">MGASCAIWLLIVAVLSWFFTSDPLELSSLSGLEDFRAQYVAAPKVHNILPTTTHDSESRSLQASSEIVGNGALFEPKTPPVGLNDAGRATSAITTNNRSAMCEHNNTPGQKLDHEHMRIGELCIADACYGISKVGTQGGLDETEINRHLFKFCKDLD</sequence>
<evidence type="ECO:0000256" key="1">
    <source>
        <dbReference type="SAM" id="SignalP"/>
    </source>
</evidence>
<proteinExistence type="predicted"/>
<reference evidence="2" key="1">
    <citation type="submission" date="2020-06" db="EMBL/GenBank/DDBJ databases">
        <title>WGS assembly of Ceratodon purpureus strain R40.</title>
        <authorList>
            <person name="Carey S.B."/>
            <person name="Jenkins J."/>
            <person name="Shu S."/>
            <person name="Lovell J.T."/>
            <person name="Sreedasyam A."/>
            <person name="Maumus F."/>
            <person name="Tiley G.P."/>
            <person name="Fernandez-Pozo N."/>
            <person name="Barry K."/>
            <person name="Chen C."/>
            <person name="Wang M."/>
            <person name="Lipzen A."/>
            <person name="Daum C."/>
            <person name="Saski C.A."/>
            <person name="Payton A.C."/>
            <person name="Mcbreen J.C."/>
            <person name="Conrad R.E."/>
            <person name="Kollar L.M."/>
            <person name="Olsson S."/>
            <person name="Huttunen S."/>
            <person name="Landis J.B."/>
            <person name="Wickett N.J."/>
            <person name="Johnson M.G."/>
            <person name="Rensing S.A."/>
            <person name="Grimwood J."/>
            <person name="Schmutz J."/>
            <person name="Mcdaniel S.F."/>
        </authorList>
    </citation>
    <scope>NUCLEOTIDE SEQUENCE</scope>
    <source>
        <strain evidence="2">R40</strain>
    </source>
</reference>
<evidence type="ECO:0000313" key="3">
    <source>
        <dbReference type="Proteomes" id="UP000822688"/>
    </source>
</evidence>
<evidence type="ECO:0000313" key="2">
    <source>
        <dbReference type="EMBL" id="KAG0554102.1"/>
    </source>
</evidence>
<comment type="caution">
    <text evidence="2">The sequence shown here is derived from an EMBL/GenBank/DDBJ whole genome shotgun (WGS) entry which is preliminary data.</text>
</comment>
<name>A0A8T0G9Z2_CERPU</name>
<feature type="chain" id="PRO_5035755085" evidence="1">
    <location>
        <begin position="22"/>
        <end position="157"/>
    </location>
</feature>
<gene>
    <name evidence="2" type="ORF">KC19_12G062800</name>
</gene>
<dbReference type="AlphaFoldDB" id="A0A8T0G9Z2"/>
<dbReference type="EMBL" id="CM026433">
    <property type="protein sequence ID" value="KAG0554102.1"/>
    <property type="molecule type" value="Genomic_DNA"/>
</dbReference>
<accession>A0A8T0G9Z2</accession>